<sequence length="119" mass="13470">MTNFDKIGVLILLLLLANGLALFLLRDTTPAMLVYFIQHEESGEEYRISRKVFASEALCGVGATMMNLYGDRPTIWMEGNSQAYILDYAECEVLTDHKDMSEDERQDINEKLAKQFIGG</sequence>
<comment type="caution">
    <text evidence="1">The sequence shown here is derived from an EMBL/GenBank/DDBJ whole genome shotgun (WGS) entry which is preliminary data.</text>
</comment>
<proteinExistence type="predicted"/>
<name>A0A0F9TMH2_9ZZZZ</name>
<evidence type="ECO:0000313" key="1">
    <source>
        <dbReference type="EMBL" id="KKN76137.1"/>
    </source>
</evidence>
<gene>
    <name evidence="1" type="ORF">LCGC14_0373320</name>
</gene>
<reference evidence="1" key="1">
    <citation type="journal article" date="2015" name="Nature">
        <title>Complex archaea that bridge the gap between prokaryotes and eukaryotes.</title>
        <authorList>
            <person name="Spang A."/>
            <person name="Saw J.H."/>
            <person name="Jorgensen S.L."/>
            <person name="Zaremba-Niedzwiedzka K."/>
            <person name="Martijn J."/>
            <person name="Lind A.E."/>
            <person name="van Eijk R."/>
            <person name="Schleper C."/>
            <person name="Guy L."/>
            <person name="Ettema T.J."/>
        </authorList>
    </citation>
    <scope>NUCLEOTIDE SEQUENCE</scope>
</reference>
<protein>
    <submittedName>
        <fullName evidence="1">Uncharacterized protein</fullName>
    </submittedName>
</protein>
<organism evidence="1">
    <name type="scientific">marine sediment metagenome</name>
    <dbReference type="NCBI Taxonomy" id="412755"/>
    <lineage>
        <taxon>unclassified sequences</taxon>
        <taxon>metagenomes</taxon>
        <taxon>ecological metagenomes</taxon>
    </lineage>
</organism>
<dbReference type="EMBL" id="LAZR01000299">
    <property type="protein sequence ID" value="KKN76137.1"/>
    <property type="molecule type" value="Genomic_DNA"/>
</dbReference>
<accession>A0A0F9TMH2</accession>
<dbReference type="AlphaFoldDB" id="A0A0F9TMH2"/>